<dbReference type="GO" id="GO:0005737">
    <property type="term" value="C:cytoplasm"/>
    <property type="evidence" value="ECO:0007669"/>
    <property type="project" value="TreeGrafter"/>
</dbReference>
<dbReference type="InterPro" id="IPR016181">
    <property type="entry name" value="Acyl_CoA_acyltransferase"/>
</dbReference>
<organism evidence="5">
    <name type="scientific">Albugo laibachii Nc14</name>
    <dbReference type="NCBI Taxonomy" id="890382"/>
    <lineage>
        <taxon>Eukaryota</taxon>
        <taxon>Sar</taxon>
        <taxon>Stramenopiles</taxon>
        <taxon>Oomycota</taxon>
        <taxon>Peronosporomycetes</taxon>
        <taxon>Albuginales</taxon>
        <taxon>Albuginaceae</taxon>
        <taxon>Albugo</taxon>
    </lineage>
</organism>
<proteinExistence type="predicted"/>
<accession>F0WMF9</accession>
<dbReference type="PANTHER" id="PTHR30098">
    <property type="entry name" value="LEUCYL/PHENYLALANYL-TRNA--PROTEIN TRANSFERASE"/>
    <property type="match status" value="1"/>
</dbReference>
<evidence type="ECO:0000256" key="3">
    <source>
        <dbReference type="ARBA" id="ARBA00023315"/>
    </source>
</evidence>
<reference evidence="5" key="1">
    <citation type="journal article" date="2011" name="PLoS Biol.">
        <title>Gene gain and loss during evolution of obligate parasitism in the white rust pathogen of Arabidopsis thaliana.</title>
        <authorList>
            <person name="Kemen E."/>
            <person name="Gardiner A."/>
            <person name="Schultz-Larsen T."/>
            <person name="Kemen A.C."/>
            <person name="Balmuth A.L."/>
            <person name="Robert-Seilaniantz A."/>
            <person name="Bailey K."/>
            <person name="Holub E."/>
            <person name="Studholme D.J."/>
            <person name="Maclean D."/>
            <person name="Jones J.D."/>
        </authorList>
    </citation>
    <scope>NUCLEOTIDE SEQUENCE</scope>
</reference>
<evidence type="ECO:0000256" key="1">
    <source>
        <dbReference type="ARBA" id="ARBA00022490"/>
    </source>
</evidence>
<keyword evidence="2" id="KW-0808">Transferase</keyword>
<dbReference type="InterPro" id="IPR004616">
    <property type="entry name" value="Leu/Phe-tRNA_Trfase"/>
</dbReference>
<dbReference type="GO" id="GO:0008914">
    <property type="term" value="F:leucyl-tRNA--protein transferase activity"/>
    <property type="evidence" value="ECO:0007669"/>
    <property type="project" value="InterPro"/>
</dbReference>
<dbReference type="Gene3D" id="3.40.630.70">
    <property type="entry name" value="Leucyl/phenylalanyl-tRNA-protein transferase, C-terminal domain"/>
    <property type="match status" value="1"/>
</dbReference>
<feature type="compositionally biased region" description="Polar residues" evidence="4">
    <location>
        <begin position="46"/>
        <end position="60"/>
    </location>
</feature>
<dbReference type="EMBL" id="FR824201">
    <property type="protein sequence ID" value="CCA22491.1"/>
    <property type="molecule type" value="Genomic_DNA"/>
</dbReference>
<keyword evidence="1" id="KW-0963">Cytoplasm</keyword>
<dbReference type="HOGENOM" id="CLU_898382_0_0_1"/>
<dbReference type="InterPro" id="IPR042203">
    <property type="entry name" value="Leu/Phe-tRNA_Trfase_C"/>
</dbReference>
<dbReference type="Pfam" id="PF03588">
    <property type="entry name" value="Leu_Phe_trans"/>
    <property type="match status" value="1"/>
</dbReference>
<evidence type="ECO:0000256" key="2">
    <source>
        <dbReference type="ARBA" id="ARBA00022679"/>
    </source>
</evidence>
<gene>
    <name evidence="5" type="primary">AlNc14C156G7649</name>
    <name evidence="5" type="ORF">ALNC14_086340</name>
</gene>
<dbReference type="SUPFAM" id="SSF55729">
    <property type="entry name" value="Acyl-CoA N-acyltransferases (Nat)"/>
    <property type="match status" value="1"/>
</dbReference>
<dbReference type="PANTHER" id="PTHR30098:SF2">
    <property type="entry name" value="LEUCYL_PHENYLALANYL-TRNA--PROTEIN TRANSFERASE"/>
    <property type="match status" value="1"/>
</dbReference>
<dbReference type="AlphaFoldDB" id="F0WMF9"/>
<evidence type="ECO:0000313" key="5">
    <source>
        <dbReference type="EMBL" id="CCA22491.1"/>
    </source>
</evidence>
<keyword evidence="3" id="KW-0012">Acyltransferase</keyword>
<name>F0WMF9_9STRA</name>
<evidence type="ECO:0000256" key="4">
    <source>
        <dbReference type="SAM" id="MobiDB-lite"/>
    </source>
</evidence>
<feature type="region of interest" description="Disordered" evidence="4">
    <location>
        <begin position="40"/>
        <end position="64"/>
    </location>
</feature>
<protein>
    <submittedName>
        <fullName evidence="5">Uncharacterized protein AlNc14C156G7649</fullName>
    </submittedName>
</protein>
<reference evidence="5" key="2">
    <citation type="submission" date="2011-02" db="EMBL/GenBank/DDBJ databases">
        <authorList>
            <person name="MacLean D."/>
        </authorList>
    </citation>
    <scope>NUCLEOTIDE SEQUENCE</scope>
</reference>
<dbReference type="GO" id="GO:0030163">
    <property type="term" value="P:protein catabolic process"/>
    <property type="evidence" value="ECO:0007669"/>
    <property type="project" value="InterPro"/>
</dbReference>
<sequence>MIKETFHRVSIRNPSNRTLSEHYGTSLKTPKMEKLEAYYKQRDSSRTPSHSSEQTETKATCDNGKEADYIPPYLRPYMVHSQDDFYVSRFFDSNFIGCLMYEGFLPIATEYGDRHLLLPKLHRKRCILPLQESIFHIPKNVLKRSKRYHLVLNRSFDDVVEGCHQQHGIPWLYPPIVEAFRAVYNNGKTGELNRKIRFYTVELLENSTNKLCAGELGYTAGKVYTSLTGFTRVSGAGTIQLYALGKALQKTGFEMWDLGMSMKYKLDLGATNLPRDRFLELFHSYRTQENSLDQIFDSKHPIQVKTLLQS</sequence>